<sequence>GFPIFSTTIEANHVSKKSTNTGPPLLQIDEGERRSILRLAREPKIHSLIAISLAPSIYGQKHVKRALAMSMFGGCSKNVDGKHRVRGDARLSAKVNVLLLGDPGCAKSQLLKYCCGILPRAIYTTGKGASAVGLTAGVHKDPLTKEWSLEGGALVLADNGMCCIDEFDKMNEQDRTSIHEAMEQQSISVSKAGIVTSLQARCSVVAAANPIGGQLTYCVETYRMSATGLIRYDSSATFADNVELTANPNDPIIQRFDILCTLQDMVDPLLDEQLAAFVVDSHRKAQKGTVGIRDSGDNLGIPPSEGDLLGNKLSSASGGDEHAIPQSMLRKYLAHARSTCYPRLHSIDQDKISRLYADLRRESATCGGVPIAVRHLESLMRMAEARAKMSLREHVTDDDVDAAIATLVASFINAQKFSVRASLERGFRKFLTRTSDYFDLLFYELRSLIRDA</sequence>
<dbReference type="GO" id="GO:0043138">
    <property type="term" value="F:3'-5' DNA helicase activity"/>
    <property type="evidence" value="ECO:0007669"/>
    <property type="project" value="TreeGrafter"/>
</dbReference>
<dbReference type="GO" id="GO:0005524">
    <property type="term" value="F:ATP binding"/>
    <property type="evidence" value="ECO:0007669"/>
    <property type="project" value="UniProtKB-KW"/>
</dbReference>
<dbReference type="RefSeq" id="XP_009041635.1">
    <property type="nucleotide sequence ID" value="XM_009043387.1"/>
</dbReference>
<dbReference type="eggNOG" id="KOG0477">
    <property type="taxonomic scope" value="Eukaryota"/>
</dbReference>
<evidence type="ECO:0000256" key="4">
    <source>
        <dbReference type="RuleBase" id="RU004070"/>
    </source>
</evidence>
<evidence type="ECO:0000313" key="6">
    <source>
        <dbReference type="EMBL" id="EGB03633.1"/>
    </source>
</evidence>
<dbReference type="PANTHER" id="PTHR11630:SF44">
    <property type="entry name" value="DNA REPLICATION LICENSING FACTOR MCM2"/>
    <property type="match status" value="1"/>
</dbReference>
<dbReference type="GO" id="GO:1902975">
    <property type="term" value="P:mitotic DNA replication initiation"/>
    <property type="evidence" value="ECO:0007669"/>
    <property type="project" value="TreeGrafter"/>
</dbReference>
<dbReference type="KEGG" id="aaf:AURANDRAFT_33730"/>
<evidence type="ECO:0000256" key="3">
    <source>
        <dbReference type="ARBA" id="ARBA00023125"/>
    </source>
</evidence>
<protein>
    <recommendedName>
        <fullName evidence="5">MCM C-terminal AAA(+) ATPase domain-containing protein</fullName>
    </recommendedName>
</protein>
<keyword evidence="2 4" id="KW-0067">ATP-binding</keyword>
<dbReference type="InParanoid" id="F0YMJ3"/>
<dbReference type="InterPro" id="IPR001208">
    <property type="entry name" value="MCM_dom"/>
</dbReference>
<dbReference type="PRINTS" id="PR01657">
    <property type="entry name" value="MCMFAMILY"/>
</dbReference>
<dbReference type="FunFam" id="3.40.50.300:FF:001141">
    <property type="entry name" value="DNA helicase"/>
    <property type="match status" value="1"/>
</dbReference>
<dbReference type="GeneID" id="20221334"/>
<keyword evidence="1 4" id="KW-0547">Nucleotide-binding</keyword>
<keyword evidence="7" id="KW-1185">Reference proteome</keyword>
<dbReference type="AlphaFoldDB" id="F0YMJ3"/>
<dbReference type="GO" id="GO:0017116">
    <property type="term" value="F:single-stranded DNA helicase activity"/>
    <property type="evidence" value="ECO:0007669"/>
    <property type="project" value="TreeGrafter"/>
</dbReference>
<organism evidence="7">
    <name type="scientific">Aureococcus anophagefferens</name>
    <name type="common">Harmful bloom alga</name>
    <dbReference type="NCBI Taxonomy" id="44056"/>
    <lineage>
        <taxon>Eukaryota</taxon>
        <taxon>Sar</taxon>
        <taxon>Stramenopiles</taxon>
        <taxon>Ochrophyta</taxon>
        <taxon>Pelagophyceae</taxon>
        <taxon>Pelagomonadales</taxon>
        <taxon>Pelagomonadaceae</taxon>
        <taxon>Aureococcus</taxon>
    </lineage>
</organism>
<name>F0YMJ3_AURAN</name>
<dbReference type="InterPro" id="IPR031327">
    <property type="entry name" value="MCM"/>
</dbReference>
<dbReference type="SUPFAM" id="SSF52540">
    <property type="entry name" value="P-loop containing nucleoside triphosphate hydrolases"/>
    <property type="match status" value="1"/>
</dbReference>
<evidence type="ECO:0000259" key="5">
    <source>
        <dbReference type="PROSITE" id="PS50051"/>
    </source>
</evidence>
<feature type="domain" description="MCM C-terminal AAA(+) ATPase" evidence="5">
    <location>
        <begin position="45"/>
        <end position="278"/>
    </location>
</feature>
<feature type="non-terminal residue" evidence="6">
    <location>
        <position position="1"/>
    </location>
</feature>
<dbReference type="GO" id="GO:0003697">
    <property type="term" value="F:single-stranded DNA binding"/>
    <property type="evidence" value="ECO:0007669"/>
    <property type="project" value="TreeGrafter"/>
</dbReference>
<dbReference type="InterPro" id="IPR027417">
    <property type="entry name" value="P-loop_NTPase"/>
</dbReference>
<dbReference type="Pfam" id="PF00493">
    <property type="entry name" value="MCM"/>
    <property type="match status" value="1"/>
</dbReference>
<dbReference type="GO" id="GO:0000727">
    <property type="term" value="P:double-strand break repair via break-induced replication"/>
    <property type="evidence" value="ECO:0007669"/>
    <property type="project" value="TreeGrafter"/>
</dbReference>
<evidence type="ECO:0000256" key="2">
    <source>
        <dbReference type="ARBA" id="ARBA00022840"/>
    </source>
</evidence>
<dbReference type="OMA" id="HESHSCK"/>
<accession>F0YMJ3</accession>
<dbReference type="InterPro" id="IPR041562">
    <property type="entry name" value="MCM_lid"/>
</dbReference>
<feature type="non-terminal residue" evidence="6">
    <location>
        <position position="452"/>
    </location>
</feature>
<dbReference type="Pfam" id="PF17855">
    <property type="entry name" value="MCM_lid"/>
    <property type="match status" value="1"/>
</dbReference>
<dbReference type="GO" id="GO:0005634">
    <property type="term" value="C:nucleus"/>
    <property type="evidence" value="ECO:0007669"/>
    <property type="project" value="TreeGrafter"/>
</dbReference>
<keyword evidence="3 4" id="KW-0238">DNA-binding</keyword>
<dbReference type="SMART" id="SM00350">
    <property type="entry name" value="MCM"/>
    <property type="match status" value="1"/>
</dbReference>
<gene>
    <name evidence="6" type="ORF">AURANDRAFT_33730</name>
</gene>
<dbReference type="OrthoDB" id="844at2759"/>
<proteinExistence type="inferred from homology"/>
<dbReference type="PROSITE" id="PS50051">
    <property type="entry name" value="MCM_2"/>
    <property type="match status" value="1"/>
</dbReference>
<comment type="similarity">
    <text evidence="4">Belongs to the MCM family.</text>
</comment>
<dbReference type="GO" id="GO:0042555">
    <property type="term" value="C:MCM complex"/>
    <property type="evidence" value="ECO:0007669"/>
    <property type="project" value="TreeGrafter"/>
</dbReference>
<evidence type="ECO:0000313" key="7">
    <source>
        <dbReference type="Proteomes" id="UP000002729"/>
    </source>
</evidence>
<dbReference type="EMBL" id="GL833165">
    <property type="protein sequence ID" value="EGB03633.1"/>
    <property type="molecule type" value="Genomic_DNA"/>
</dbReference>
<evidence type="ECO:0000256" key="1">
    <source>
        <dbReference type="ARBA" id="ARBA00022741"/>
    </source>
</evidence>
<dbReference type="Proteomes" id="UP000002729">
    <property type="component" value="Unassembled WGS sequence"/>
</dbReference>
<reference evidence="6 7" key="1">
    <citation type="journal article" date="2011" name="Proc. Natl. Acad. Sci. U.S.A.">
        <title>Niche of harmful alga Aureococcus anophagefferens revealed through ecogenomics.</title>
        <authorList>
            <person name="Gobler C.J."/>
            <person name="Berry D.L."/>
            <person name="Dyhrman S.T."/>
            <person name="Wilhelm S.W."/>
            <person name="Salamov A."/>
            <person name="Lobanov A.V."/>
            <person name="Zhang Y."/>
            <person name="Collier J.L."/>
            <person name="Wurch L.L."/>
            <person name="Kustka A.B."/>
            <person name="Dill B.D."/>
            <person name="Shah M."/>
            <person name="VerBerkmoes N.C."/>
            <person name="Kuo A."/>
            <person name="Terry A."/>
            <person name="Pangilinan J."/>
            <person name="Lindquist E.A."/>
            <person name="Lucas S."/>
            <person name="Paulsen I.T."/>
            <person name="Hattenrath-Lehmann T.K."/>
            <person name="Talmage S.C."/>
            <person name="Walker E.A."/>
            <person name="Koch F."/>
            <person name="Burson A.M."/>
            <person name="Marcoval M.A."/>
            <person name="Tang Y.Z."/>
            <person name="Lecleir G.R."/>
            <person name="Coyne K.J."/>
            <person name="Berg G.M."/>
            <person name="Bertrand E.M."/>
            <person name="Saito M.A."/>
            <person name="Gladyshev V.N."/>
            <person name="Grigoriev I.V."/>
        </authorList>
    </citation>
    <scope>NUCLEOTIDE SEQUENCE [LARGE SCALE GENOMIC DNA]</scope>
    <source>
        <strain evidence="7">CCMP 1984</strain>
    </source>
</reference>
<dbReference type="PANTHER" id="PTHR11630">
    <property type="entry name" value="DNA REPLICATION LICENSING FACTOR MCM FAMILY MEMBER"/>
    <property type="match status" value="1"/>
</dbReference>
<dbReference type="Gene3D" id="3.40.50.300">
    <property type="entry name" value="P-loop containing nucleotide triphosphate hydrolases"/>
    <property type="match status" value="1"/>
</dbReference>